<dbReference type="Gene3D" id="1.10.510.10">
    <property type="entry name" value="Transferase(Phosphotransferase) domain 1"/>
    <property type="match status" value="1"/>
</dbReference>
<dbReference type="Gramene" id="TuG1812G0100003473.01.T01">
    <property type="protein sequence ID" value="TuG1812G0100003473.01.T01.cds459114"/>
    <property type="gene ID" value="TuG1812G0100003473.01"/>
</dbReference>
<sequence>MLDTDFNAKLSDFGLVTQVNHTQTSRTRMNIIGSRSYIGPAYIETGKACRQSDVYSLGVMLLEIVSGEKPTIQTNEKNNLIEKVLKCQANNTILDAADKGLRGQFDGGLKSVLEIGLMCVRRPHIGRVSDFLMQLLLSLSTSNPTIPSGAN</sequence>
<keyword evidence="2" id="KW-0547">Nucleotide-binding</keyword>
<keyword evidence="1" id="KW-0808">Transferase</keyword>
<keyword evidence="7" id="KW-1185">Reference proteome</keyword>
<evidence type="ECO:0000256" key="1">
    <source>
        <dbReference type="ARBA" id="ARBA00022679"/>
    </source>
</evidence>
<evidence type="ECO:0000313" key="6">
    <source>
        <dbReference type="EnsemblPlants" id="TuG1812G0100003473.01.T01.cds459114"/>
    </source>
</evidence>
<dbReference type="GO" id="GO:0005524">
    <property type="term" value="F:ATP binding"/>
    <property type="evidence" value="ECO:0007669"/>
    <property type="project" value="UniProtKB-KW"/>
</dbReference>
<dbReference type="InterPro" id="IPR052059">
    <property type="entry name" value="CR_Ser/Thr_kinase"/>
</dbReference>
<evidence type="ECO:0000256" key="2">
    <source>
        <dbReference type="ARBA" id="ARBA00022741"/>
    </source>
</evidence>
<dbReference type="GO" id="GO:0004672">
    <property type="term" value="F:protein kinase activity"/>
    <property type="evidence" value="ECO:0007669"/>
    <property type="project" value="InterPro"/>
</dbReference>
<dbReference type="InterPro" id="IPR000719">
    <property type="entry name" value="Prot_kinase_dom"/>
</dbReference>
<keyword evidence="4" id="KW-0067">ATP-binding</keyword>
<dbReference type="PANTHER" id="PTHR47973">
    <property type="entry name" value="CYSTEINE-RICH RECEPTOR-LIKE PROTEIN KINASE 3"/>
    <property type="match status" value="1"/>
</dbReference>
<dbReference type="PROSITE" id="PS50011">
    <property type="entry name" value="PROTEIN_KINASE_DOM"/>
    <property type="match status" value="1"/>
</dbReference>
<accession>A0A8R7P625</accession>
<dbReference type="AlphaFoldDB" id="A0A8R7P625"/>
<evidence type="ECO:0000256" key="4">
    <source>
        <dbReference type="ARBA" id="ARBA00022840"/>
    </source>
</evidence>
<protein>
    <recommendedName>
        <fullName evidence="5">Protein kinase domain-containing protein</fullName>
    </recommendedName>
</protein>
<evidence type="ECO:0000256" key="3">
    <source>
        <dbReference type="ARBA" id="ARBA00022777"/>
    </source>
</evidence>
<dbReference type="InterPro" id="IPR011009">
    <property type="entry name" value="Kinase-like_dom_sf"/>
</dbReference>
<reference evidence="7" key="1">
    <citation type="journal article" date="2013" name="Nature">
        <title>Draft genome of the wheat A-genome progenitor Triticum urartu.</title>
        <authorList>
            <person name="Ling H.Q."/>
            <person name="Zhao S."/>
            <person name="Liu D."/>
            <person name="Wang J."/>
            <person name="Sun H."/>
            <person name="Zhang C."/>
            <person name="Fan H."/>
            <person name="Li D."/>
            <person name="Dong L."/>
            <person name="Tao Y."/>
            <person name="Gao C."/>
            <person name="Wu H."/>
            <person name="Li Y."/>
            <person name="Cui Y."/>
            <person name="Guo X."/>
            <person name="Zheng S."/>
            <person name="Wang B."/>
            <person name="Yu K."/>
            <person name="Liang Q."/>
            <person name="Yang W."/>
            <person name="Lou X."/>
            <person name="Chen J."/>
            <person name="Feng M."/>
            <person name="Jian J."/>
            <person name="Zhang X."/>
            <person name="Luo G."/>
            <person name="Jiang Y."/>
            <person name="Liu J."/>
            <person name="Wang Z."/>
            <person name="Sha Y."/>
            <person name="Zhang B."/>
            <person name="Wu H."/>
            <person name="Tang D."/>
            <person name="Shen Q."/>
            <person name="Xue P."/>
            <person name="Zou S."/>
            <person name="Wang X."/>
            <person name="Liu X."/>
            <person name="Wang F."/>
            <person name="Yang Y."/>
            <person name="An X."/>
            <person name="Dong Z."/>
            <person name="Zhang K."/>
            <person name="Zhang X."/>
            <person name="Luo M.C."/>
            <person name="Dvorak J."/>
            <person name="Tong Y."/>
            <person name="Wang J."/>
            <person name="Yang H."/>
            <person name="Li Z."/>
            <person name="Wang D."/>
            <person name="Zhang A."/>
            <person name="Wang J."/>
        </authorList>
    </citation>
    <scope>NUCLEOTIDE SEQUENCE</scope>
    <source>
        <strain evidence="7">cv. G1812</strain>
    </source>
</reference>
<keyword evidence="3" id="KW-0418">Kinase</keyword>
<name>A0A8R7P625_TRIUA</name>
<organism evidence="6 7">
    <name type="scientific">Triticum urartu</name>
    <name type="common">Red wild einkorn</name>
    <name type="synonym">Crithodium urartu</name>
    <dbReference type="NCBI Taxonomy" id="4572"/>
    <lineage>
        <taxon>Eukaryota</taxon>
        <taxon>Viridiplantae</taxon>
        <taxon>Streptophyta</taxon>
        <taxon>Embryophyta</taxon>
        <taxon>Tracheophyta</taxon>
        <taxon>Spermatophyta</taxon>
        <taxon>Magnoliopsida</taxon>
        <taxon>Liliopsida</taxon>
        <taxon>Poales</taxon>
        <taxon>Poaceae</taxon>
        <taxon>BOP clade</taxon>
        <taxon>Pooideae</taxon>
        <taxon>Triticodae</taxon>
        <taxon>Triticeae</taxon>
        <taxon>Triticinae</taxon>
        <taxon>Triticum</taxon>
    </lineage>
</organism>
<feature type="domain" description="Protein kinase" evidence="5">
    <location>
        <begin position="1"/>
        <end position="151"/>
    </location>
</feature>
<evidence type="ECO:0000259" key="5">
    <source>
        <dbReference type="PROSITE" id="PS50011"/>
    </source>
</evidence>
<evidence type="ECO:0000313" key="7">
    <source>
        <dbReference type="Proteomes" id="UP000015106"/>
    </source>
</evidence>
<dbReference type="SUPFAM" id="SSF56112">
    <property type="entry name" value="Protein kinase-like (PK-like)"/>
    <property type="match status" value="1"/>
</dbReference>
<reference evidence="6" key="2">
    <citation type="submission" date="2018-03" db="EMBL/GenBank/DDBJ databases">
        <title>The Triticum urartu genome reveals the dynamic nature of wheat genome evolution.</title>
        <authorList>
            <person name="Ling H."/>
            <person name="Ma B."/>
            <person name="Shi X."/>
            <person name="Liu H."/>
            <person name="Dong L."/>
            <person name="Sun H."/>
            <person name="Cao Y."/>
            <person name="Gao Q."/>
            <person name="Zheng S."/>
            <person name="Li Y."/>
            <person name="Yu Y."/>
            <person name="Du H."/>
            <person name="Qi M."/>
            <person name="Li Y."/>
            <person name="Yu H."/>
            <person name="Cui Y."/>
            <person name="Wang N."/>
            <person name="Chen C."/>
            <person name="Wu H."/>
            <person name="Zhao Y."/>
            <person name="Zhang J."/>
            <person name="Li Y."/>
            <person name="Zhou W."/>
            <person name="Zhang B."/>
            <person name="Hu W."/>
            <person name="Eijk M."/>
            <person name="Tang J."/>
            <person name="Witsenboer H."/>
            <person name="Zhao S."/>
            <person name="Li Z."/>
            <person name="Zhang A."/>
            <person name="Wang D."/>
            <person name="Liang C."/>
        </authorList>
    </citation>
    <scope>NUCLEOTIDE SEQUENCE [LARGE SCALE GENOMIC DNA]</scope>
    <source>
        <strain evidence="6">cv. G1812</strain>
    </source>
</reference>
<dbReference type="Pfam" id="PF00069">
    <property type="entry name" value="Pkinase"/>
    <property type="match status" value="1"/>
</dbReference>
<proteinExistence type="predicted"/>
<dbReference type="Proteomes" id="UP000015106">
    <property type="component" value="Chromosome 1"/>
</dbReference>
<reference evidence="6" key="3">
    <citation type="submission" date="2022-06" db="UniProtKB">
        <authorList>
            <consortium name="EnsemblPlants"/>
        </authorList>
    </citation>
    <scope>IDENTIFICATION</scope>
</reference>
<dbReference type="EnsemblPlants" id="TuG1812G0100003473.01.T01">
    <property type="protein sequence ID" value="TuG1812G0100003473.01.T01.cds459114"/>
    <property type="gene ID" value="TuG1812G0100003473.01"/>
</dbReference>